<dbReference type="GO" id="GO:0007059">
    <property type="term" value="P:chromosome segregation"/>
    <property type="evidence" value="ECO:0007669"/>
    <property type="project" value="UniProtKB-KW"/>
</dbReference>
<dbReference type="InterPro" id="IPR041468">
    <property type="entry name" value="HTH_ParB/Spo0J"/>
</dbReference>
<evidence type="ECO:0000256" key="3">
    <source>
        <dbReference type="ARBA" id="ARBA00023125"/>
    </source>
</evidence>
<feature type="domain" description="ParB-like N-terminal" evidence="5">
    <location>
        <begin position="84"/>
        <end position="182"/>
    </location>
</feature>
<dbReference type="Pfam" id="PF23552">
    <property type="entry name" value="ParB_C"/>
    <property type="match status" value="1"/>
</dbReference>
<comment type="similarity">
    <text evidence="1">Belongs to the ParB family.</text>
</comment>
<dbReference type="InterPro" id="IPR004437">
    <property type="entry name" value="ParB/RepB/Spo0J"/>
</dbReference>
<dbReference type="GO" id="GO:0005694">
    <property type="term" value="C:chromosome"/>
    <property type="evidence" value="ECO:0007669"/>
    <property type="project" value="TreeGrafter"/>
</dbReference>
<evidence type="ECO:0000313" key="6">
    <source>
        <dbReference type="EMBL" id="PIR06824.1"/>
    </source>
</evidence>
<dbReference type="SUPFAM" id="SSF110849">
    <property type="entry name" value="ParB/Sulfiredoxin"/>
    <property type="match status" value="1"/>
</dbReference>
<dbReference type="PANTHER" id="PTHR33375:SF1">
    <property type="entry name" value="CHROMOSOME-PARTITIONING PROTEIN PARB-RELATED"/>
    <property type="match status" value="1"/>
</dbReference>
<dbReference type="EMBL" id="PCWR01000047">
    <property type="protein sequence ID" value="PIR06824.1"/>
    <property type="molecule type" value="Genomic_DNA"/>
</dbReference>
<dbReference type="Pfam" id="PF17762">
    <property type="entry name" value="HTH_ParB"/>
    <property type="match status" value="1"/>
</dbReference>
<dbReference type="GO" id="GO:0045881">
    <property type="term" value="P:positive regulation of sporulation resulting in formation of a cellular spore"/>
    <property type="evidence" value="ECO:0007669"/>
    <property type="project" value="TreeGrafter"/>
</dbReference>
<gene>
    <name evidence="6" type="ORF">COV54_02015</name>
</gene>
<dbReference type="CDD" id="cd16393">
    <property type="entry name" value="SPO0J_N"/>
    <property type="match status" value="1"/>
</dbReference>
<dbReference type="Pfam" id="PF02195">
    <property type="entry name" value="ParB_N"/>
    <property type="match status" value="1"/>
</dbReference>
<dbReference type="AlphaFoldDB" id="A0A2H0ND85"/>
<sequence length="339" mass="38752">MLGRGLGSLIPSKNQSEKQTDGAANSQKENEPTSVFKTNESFAVLGIEKEERKEMVVGEEEEIGLRKVREEFKILPKKFQEAVFHIEVEKIIRNPWQPRSNFNEESLKELAQSIREFGIIQPLIVSKVVKETDTGTEVEYQLISGERRLMAAKMAGLERVPVIIREINAQREKLEVALIENLQRSDLNPLEAAKAYARLQEEAGLTQKEIANRIGKSREAVANTLRLLNLPLEMQMVLAQNKINESQARALLAISSPEEQKKMFNEFLSRKVPSRVTQKSSPPQPIDPEQHYWQEKLEEKLGAPVKLVKKGQKGKMVIHFYSEEEWRMILEKLLGKEES</sequence>
<dbReference type="InterPro" id="IPR036086">
    <property type="entry name" value="ParB/Sulfiredoxin_sf"/>
</dbReference>
<dbReference type="GO" id="GO:0003677">
    <property type="term" value="F:DNA binding"/>
    <property type="evidence" value="ECO:0007669"/>
    <property type="project" value="UniProtKB-KW"/>
</dbReference>
<evidence type="ECO:0000256" key="2">
    <source>
        <dbReference type="ARBA" id="ARBA00022829"/>
    </source>
</evidence>
<dbReference type="InterPro" id="IPR003115">
    <property type="entry name" value="ParB_N"/>
</dbReference>
<dbReference type="Proteomes" id="UP000228867">
    <property type="component" value="Unassembled WGS sequence"/>
</dbReference>
<evidence type="ECO:0000256" key="4">
    <source>
        <dbReference type="SAM" id="MobiDB-lite"/>
    </source>
</evidence>
<dbReference type="InterPro" id="IPR057240">
    <property type="entry name" value="ParB_dimer_C"/>
</dbReference>
<dbReference type="Gene3D" id="3.90.1530.30">
    <property type="match status" value="1"/>
</dbReference>
<name>A0A2H0ND85_9BACT</name>
<proteinExistence type="inferred from homology"/>
<keyword evidence="3" id="KW-0238">DNA-binding</keyword>
<protein>
    <recommendedName>
        <fullName evidence="5">ParB-like N-terminal domain-containing protein</fullName>
    </recommendedName>
</protein>
<evidence type="ECO:0000256" key="1">
    <source>
        <dbReference type="ARBA" id="ARBA00006295"/>
    </source>
</evidence>
<evidence type="ECO:0000259" key="5">
    <source>
        <dbReference type="SMART" id="SM00470"/>
    </source>
</evidence>
<dbReference type="FunFam" id="3.90.1530.30:FF:000001">
    <property type="entry name" value="Chromosome partitioning protein ParB"/>
    <property type="match status" value="1"/>
</dbReference>
<dbReference type="PANTHER" id="PTHR33375">
    <property type="entry name" value="CHROMOSOME-PARTITIONING PROTEIN PARB-RELATED"/>
    <property type="match status" value="1"/>
</dbReference>
<organism evidence="6 7">
    <name type="scientific">Candidatus Jorgensenbacteria bacterium CG11_big_fil_rev_8_21_14_0_20_38_23</name>
    <dbReference type="NCBI Taxonomy" id="1974594"/>
    <lineage>
        <taxon>Bacteria</taxon>
        <taxon>Candidatus Joergenseniibacteriota</taxon>
    </lineage>
</organism>
<feature type="compositionally biased region" description="Polar residues" evidence="4">
    <location>
        <begin position="22"/>
        <end position="37"/>
    </location>
</feature>
<accession>A0A2H0ND85</accession>
<feature type="region of interest" description="Disordered" evidence="4">
    <location>
        <begin position="1"/>
        <end position="37"/>
    </location>
</feature>
<dbReference type="SMART" id="SM00470">
    <property type="entry name" value="ParB"/>
    <property type="match status" value="1"/>
</dbReference>
<comment type="caution">
    <text evidence="6">The sequence shown here is derived from an EMBL/GenBank/DDBJ whole genome shotgun (WGS) entry which is preliminary data.</text>
</comment>
<keyword evidence="2" id="KW-0159">Chromosome partition</keyword>
<dbReference type="InterPro" id="IPR050336">
    <property type="entry name" value="Chromosome_partition/occlusion"/>
</dbReference>
<reference evidence="6 7" key="1">
    <citation type="submission" date="2017-09" db="EMBL/GenBank/DDBJ databases">
        <title>Depth-based differentiation of microbial function through sediment-hosted aquifers and enrichment of novel symbionts in the deep terrestrial subsurface.</title>
        <authorList>
            <person name="Probst A.J."/>
            <person name="Ladd B."/>
            <person name="Jarett J.K."/>
            <person name="Geller-Mcgrath D.E."/>
            <person name="Sieber C.M."/>
            <person name="Emerson J.B."/>
            <person name="Anantharaman K."/>
            <person name="Thomas B.C."/>
            <person name="Malmstrom R."/>
            <person name="Stieglmeier M."/>
            <person name="Klingl A."/>
            <person name="Woyke T."/>
            <person name="Ryan C.M."/>
            <person name="Banfield J.F."/>
        </authorList>
    </citation>
    <scope>NUCLEOTIDE SEQUENCE [LARGE SCALE GENOMIC DNA]</scope>
    <source>
        <strain evidence="6">CG11_big_fil_rev_8_21_14_0_20_38_23</strain>
    </source>
</reference>
<evidence type="ECO:0000313" key="7">
    <source>
        <dbReference type="Proteomes" id="UP000228867"/>
    </source>
</evidence>
<dbReference type="NCBIfam" id="TIGR00180">
    <property type="entry name" value="parB_part"/>
    <property type="match status" value="1"/>
</dbReference>
<dbReference type="FunFam" id="1.10.10.2830:FF:000001">
    <property type="entry name" value="Chromosome partitioning protein ParB"/>
    <property type="match status" value="1"/>
</dbReference>
<dbReference type="Gene3D" id="1.10.10.2830">
    <property type="match status" value="1"/>
</dbReference>